<evidence type="ECO:0000313" key="2">
    <source>
        <dbReference type="EMBL" id="MXP24196.1"/>
    </source>
</evidence>
<dbReference type="EMBL" id="WMBR01000009">
    <property type="protein sequence ID" value="MXP24196.1"/>
    <property type="molecule type" value="Genomic_DNA"/>
</dbReference>
<proteinExistence type="predicted"/>
<dbReference type="Gene3D" id="3.90.1200.10">
    <property type="match status" value="1"/>
</dbReference>
<dbReference type="Proteomes" id="UP000475545">
    <property type="component" value="Unassembled WGS sequence"/>
</dbReference>
<dbReference type="InterPro" id="IPR002575">
    <property type="entry name" value="Aminoglycoside_PTrfase"/>
</dbReference>
<sequence>MNPTVVSETDTVTAALREFIAKRLSPGADPTIDRIYRTGLGSSRENWPFDATWTVDGAKEEHHLLLRRDPPAAVVETGRAMEFELLRRLGEFDVPTPDVLWLDDQGGELTRPSIVVKRYVGQAHRAVLRHADPLELGIAQRELLAREICTTLTDLHNIDTEAAGFRGILHHPGPNPAAYELEHWRSELERCQMEPQPALQAAAEWLRDSLPGPVDRLVVVHGDFRPANLLIHEGRVEVLLDWELAHLGDPLDDLGWYTAPLYQKEHFIKGFWEQEDFLELYTARTNIEVDPHALRFWQVMSTFRLAVMALAGIKNFCTKGSDRPAAPARFVIDRVMEAVIEAQGARDAT</sequence>
<accession>A0A6L7GW58</accession>
<dbReference type="GO" id="GO:0016740">
    <property type="term" value="F:transferase activity"/>
    <property type="evidence" value="ECO:0007669"/>
    <property type="project" value="UniProtKB-KW"/>
</dbReference>
<gene>
    <name evidence="2" type="ORF">GIY30_22960</name>
</gene>
<evidence type="ECO:0000313" key="3">
    <source>
        <dbReference type="Proteomes" id="UP000475545"/>
    </source>
</evidence>
<keyword evidence="3" id="KW-1185">Reference proteome</keyword>
<dbReference type="PANTHER" id="PTHR21310">
    <property type="entry name" value="AMINOGLYCOSIDE PHOSPHOTRANSFERASE-RELATED-RELATED"/>
    <property type="match status" value="1"/>
</dbReference>
<protein>
    <submittedName>
        <fullName evidence="2">Phosphotransferase</fullName>
    </submittedName>
</protein>
<reference evidence="2 3" key="1">
    <citation type="submission" date="2019-11" db="EMBL/GenBank/DDBJ databases">
        <title>Gordonia sp. nov., a novel actinobacterium isolated from mangrove soil in Hainan.</title>
        <authorList>
            <person name="Huang X."/>
            <person name="Xie Y."/>
            <person name="Chu X."/>
            <person name="Xiao K."/>
        </authorList>
    </citation>
    <scope>NUCLEOTIDE SEQUENCE [LARGE SCALE GENOMIC DNA]</scope>
    <source>
        <strain evidence="2 3">HNM0687</strain>
    </source>
</reference>
<organism evidence="2 3">
    <name type="scientific">Gordonia mangrovi</name>
    <dbReference type="NCBI Taxonomy" id="2665643"/>
    <lineage>
        <taxon>Bacteria</taxon>
        <taxon>Bacillati</taxon>
        <taxon>Actinomycetota</taxon>
        <taxon>Actinomycetes</taxon>
        <taxon>Mycobacteriales</taxon>
        <taxon>Gordoniaceae</taxon>
        <taxon>Gordonia</taxon>
    </lineage>
</organism>
<name>A0A6L7GW58_9ACTN</name>
<dbReference type="SUPFAM" id="SSF56112">
    <property type="entry name" value="Protein kinase-like (PK-like)"/>
    <property type="match status" value="1"/>
</dbReference>
<dbReference type="Gene3D" id="3.30.200.20">
    <property type="entry name" value="Phosphorylase Kinase, domain 1"/>
    <property type="match status" value="1"/>
</dbReference>
<dbReference type="InterPro" id="IPR011009">
    <property type="entry name" value="Kinase-like_dom_sf"/>
</dbReference>
<evidence type="ECO:0000259" key="1">
    <source>
        <dbReference type="Pfam" id="PF01636"/>
    </source>
</evidence>
<dbReference type="CDD" id="cd05154">
    <property type="entry name" value="ACAD10_11_N-like"/>
    <property type="match status" value="1"/>
</dbReference>
<keyword evidence="2" id="KW-0808">Transferase</keyword>
<comment type="caution">
    <text evidence="2">The sequence shown here is derived from an EMBL/GenBank/DDBJ whole genome shotgun (WGS) entry which is preliminary data.</text>
</comment>
<dbReference type="PANTHER" id="PTHR21310:SF57">
    <property type="entry name" value="BLR2944 PROTEIN"/>
    <property type="match status" value="1"/>
</dbReference>
<feature type="domain" description="Aminoglycoside phosphotransferase" evidence="1">
    <location>
        <begin position="53"/>
        <end position="272"/>
    </location>
</feature>
<dbReference type="AlphaFoldDB" id="A0A6L7GW58"/>
<dbReference type="InterPro" id="IPR041726">
    <property type="entry name" value="ACAD10_11_N"/>
</dbReference>
<dbReference type="InterPro" id="IPR051678">
    <property type="entry name" value="AGP_Transferase"/>
</dbReference>
<dbReference type="Pfam" id="PF01636">
    <property type="entry name" value="APH"/>
    <property type="match status" value="1"/>
</dbReference>